<comment type="caution">
    <text evidence="2">The sequence shown here is derived from an EMBL/GenBank/DDBJ whole genome shotgun (WGS) entry which is preliminary data.</text>
</comment>
<evidence type="ECO:0000313" key="3">
    <source>
        <dbReference type="Proteomes" id="UP000325105"/>
    </source>
</evidence>
<sequence>MRFYYANYEISNDRLLVKTLEGQKKIDIESIRKIEKGNSIWTSGFFYFWYPYQKGLNIHYGHEEIFVNPKQREEFISKLLEINPSIEIN</sequence>
<dbReference type="RefSeq" id="WP_170250051.1">
    <property type="nucleotide sequence ID" value="NZ_VNHX01000025.1"/>
</dbReference>
<keyword evidence="3" id="KW-1185">Reference proteome</keyword>
<reference evidence="2 3" key="1">
    <citation type="submission" date="2019-07" db="EMBL/GenBank/DDBJ databases">
        <title>Genomic Encyclopedia of Archaeal and Bacterial Type Strains, Phase II (KMG-II): from individual species to whole genera.</title>
        <authorList>
            <person name="Goeker M."/>
        </authorList>
    </citation>
    <scope>NUCLEOTIDE SEQUENCE [LARGE SCALE GENOMIC DNA]</scope>
    <source>
        <strain evidence="2 3">DSM 18850</strain>
    </source>
</reference>
<dbReference type="GO" id="GO:0030153">
    <property type="term" value="P:bacteriocin immunity"/>
    <property type="evidence" value="ECO:0007669"/>
    <property type="project" value="InterPro"/>
</dbReference>
<dbReference type="AlphaFoldDB" id="A0A5S5D2E8"/>
<gene>
    <name evidence="2" type="ORF">BC792_1257</name>
</gene>
<dbReference type="Pfam" id="PF06713">
    <property type="entry name" value="bPH_4"/>
    <property type="match status" value="1"/>
</dbReference>
<protein>
    <submittedName>
        <fullName evidence="2">PH (Pleckstrin Homology) domain-containing protein</fullName>
    </submittedName>
</protein>
<dbReference type="Proteomes" id="UP000325105">
    <property type="component" value="Unassembled WGS sequence"/>
</dbReference>
<proteinExistence type="predicted"/>
<organism evidence="2 3">
    <name type="scientific">Sphingobacterium allocomposti</name>
    <dbReference type="NCBI Taxonomy" id="415956"/>
    <lineage>
        <taxon>Bacteria</taxon>
        <taxon>Pseudomonadati</taxon>
        <taxon>Bacteroidota</taxon>
        <taxon>Sphingobacteriia</taxon>
        <taxon>Sphingobacteriales</taxon>
        <taxon>Sphingobacteriaceae</taxon>
        <taxon>Sphingobacterium</taxon>
    </lineage>
</organism>
<evidence type="ECO:0000313" key="2">
    <source>
        <dbReference type="EMBL" id="TYP90131.1"/>
    </source>
</evidence>
<name>A0A5S5D2E8_9SPHI</name>
<evidence type="ECO:0000259" key="1">
    <source>
        <dbReference type="Pfam" id="PF06713"/>
    </source>
</evidence>
<accession>A0A5S5D2E8</accession>
<dbReference type="EMBL" id="VNHX01000025">
    <property type="protein sequence ID" value="TYP90131.1"/>
    <property type="molecule type" value="Genomic_DNA"/>
</dbReference>
<feature type="domain" description="Uncharacterized protein YyaB-like PH" evidence="1">
    <location>
        <begin position="7"/>
        <end position="83"/>
    </location>
</feature>
<dbReference type="InterPro" id="IPR009589">
    <property type="entry name" value="PH_YyaB-like"/>
</dbReference>